<dbReference type="InterPro" id="IPR001129">
    <property type="entry name" value="Membr-assoc_MAPEG"/>
</dbReference>
<evidence type="ECO:0000313" key="6">
    <source>
        <dbReference type="EMBL" id="MBE0370422.1"/>
    </source>
</evidence>
<keyword evidence="4 5" id="KW-0472">Membrane</keyword>
<comment type="subcellular location">
    <subcellularLocation>
        <location evidence="1">Membrane</location>
    </subcellularLocation>
</comment>
<name>A0ABR9EHF4_9GAMM</name>
<comment type="caution">
    <text evidence="6">The sequence shown here is derived from an EMBL/GenBank/DDBJ whole genome shotgun (WGS) entry which is preliminary data.</text>
</comment>
<protein>
    <recommendedName>
        <fullName evidence="8">MAPEG family protein</fullName>
    </recommendedName>
</protein>
<reference evidence="6 7" key="1">
    <citation type="submission" date="2015-03" db="EMBL/GenBank/DDBJ databases">
        <title>Genome sequence of Pseudoalteromonas aurantia.</title>
        <authorList>
            <person name="Xie B.-B."/>
            <person name="Rong J.-C."/>
            <person name="Qin Q.-L."/>
            <person name="Zhang Y.-Z."/>
        </authorList>
    </citation>
    <scope>NUCLEOTIDE SEQUENCE [LARGE SCALE GENOMIC DNA]</scope>
    <source>
        <strain evidence="6 7">208</strain>
    </source>
</reference>
<dbReference type="SUPFAM" id="SSF161084">
    <property type="entry name" value="MAPEG domain-like"/>
    <property type="match status" value="1"/>
</dbReference>
<keyword evidence="3 5" id="KW-1133">Transmembrane helix</keyword>
<feature type="transmembrane region" description="Helical" evidence="5">
    <location>
        <begin position="114"/>
        <end position="134"/>
    </location>
</feature>
<keyword evidence="7" id="KW-1185">Reference proteome</keyword>
<dbReference type="InterPro" id="IPR023352">
    <property type="entry name" value="MAPEG-like_dom_sf"/>
</dbReference>
<dbReference type="RefSeq" id="WP_192509537.1">
    <property type="nucleotide sequence ID" value="NZ_AQGV01000015.1"/>
</dbReference>
<dbReference type="Pfam" id="PF01124">
    <property type="entry name" value="MAPEG"/>
    <property type="match status" value="1"/>
</dbReference>
<keyword evidence="2 5" id="KW-0812">Transmembrane</keyword>
<evidence type="ECO:0000256" key="4">
    <source>
        <dbReference type="ARBA" id="ARBA00023136"/>
    </source>
</evidence>
<dbReference type="Proteomes" id="UP000615755">
    <property type="component" value="Unassembled WGS sequence"/>
</dbReference>
<accession>A0ABR9EHF4</accession>
<organism evidence="6 7">
    <name type="scientific">Pseudoalteromonas aurantia 208</name>
    <dbReference type="NCBI Taxonomy" id="1314867"/>
    <lineage>
        <taxon>Bacteria</taxon>
        <taxon>Pseudomonadati</taxon>
        <taxon>Pseudomonadota</taxon>
        <taxon>Gammaproteobacteria</taxon>
        <taxon>Alteromonadales</taxon>
        <taxon>Pseudoalteromonadaceae</taxon>
        <taxon>Pseudoalteromonas</taxon>
    </lineage>
</organism>
<dbReference type="Gene3D" id="1.20.120.550">
    <property type="entry name" value="Membrane associated eicosanoid/glutathione metabolism-like domain"/>
    <property type="match status" value="1"/>
</dbReference>
<evidence type="ECO:0008006" key="8">
    <source>
        <dbReference type="Google" id="ProtNLM"/>
    </source>
</evidence>
<feature type="transmembrane region" description="Helical" evidence="5">
    <location>
        <begin position="66"/>
        <end position="93"/>
    </location>
</feature>
<evidence type="ECO:0000256" key="1">
    <source>
        <dbReference type="ARBA" id="ARBA00004370"/>
    </source>
</evidence>
<gene>
    <name evidence="6" type="ORF">PAUR_b0464</name>
</gene>
<proteinExistence type="predicted"/>
<feature type="transmembrane region" description="Helical" evidence="5">
    <location>
        <begin position="12"/>
        <end position="35"/>
    </location>
</feature>
<dbReference type="EMBL" id="AQGV01000015">
    <property type="protein sequence ID" value="MBE0370422.1"/>
    <property type="molecule type" value="Genomic_DNA"/>
</dbReference>
<evidence type="ECO:0000256" key="5">
    <source>
        <dbReference type="SAM" id="Phobius"/>
    </source>
</evidence>
<sequence>MADIFVTYHTSILICGLIATLFLLQLIIADIVLFFNKHLAGHPIESDHQSFVFRATRAHANTNESIAIYILLLLFGLLSQSAPDWLAFSSGLYGIARLAHMSFYYMNLQLARSCAFGLGLIGLLSMLITGLTAWV</sequence>
<evidence type="ECO:0000313" key="7">
    <source>
        <dbReference type="Proteomes" id="UP000615755"/>
    </source>
</evidence>
<evidence type="ECO:0000256" key="2">
    <source>
        <dbReference type="ARBA" id="ARBA00022692"/>
    </source>
</evidence>
<evidence type="ECO:0000256" key="3">
    <source>
        <dbReference type="ARBA" id="ARBA00022989"/>
    </source>
</evidence>